<feature type="compositionally biased region" description="Polar residues" evidence="3">
    <location>
        <begin position="13"/>
        <end position="27"/>
    </location>
</feature>
<dbReference type="CDD" id="cd23767">
    <property type="entry name" value="IQCD"/>
    <property type="match status" value="1"/>
</dbReference>
<keyword evidence="1" id="KW-0112">Calmodulin-binding</keyword>
<feature type="compositionally biased region" description="Basic and acidic residues" evidence="3">
    <location>
        <begin position="293"/>
        <end position="306"/>
    </location>
</feature>
<dbReference type="PANTHER" id="PTHR32295:SF93">
    <property type="entry name" value="PROTEIN IQ-DOMAIN 9"/>
    <property type="match status" value="1"/>
</dbReference>
<accession>A9NVI1</accession>
<evidence type="ECO:0000256" key="3">
    <source>
        <dbReference type="SAM" id="MobiDB-lite"/>
    </source>
</evidence>
<name>A9NVI1_PICSI</name>
<dbReference type="SMART" id="SM00015">
    <property type="entry name" value="IQ"/>
    <property type="match status" value="1"/>
</dbReference>
<comment type="similarity">
    <text evidence="2">Belongs to the IQD family.</text>
</comment>
<evidence type="ECO:0000256" key="2">
    <source>
        <dbReference type="ARBA" id="ARBA00024341"/>
    </source>
</evidence>
<protein>
    <recommendedName>
        <fullName evidence="5">DUF4005 domain-containing protein</fullName>
    </recommendedName>
</protein>
<dbReference type="Pfam" id="PF00612">
    <property type="entry name" value="IQ"/>
    <property type="match status" value="1"/>
</dbReference>
<proteinExistence type="evidence at transcript level"/>
<feature type="region of interest" description="Disordered" evidence="3">
    <location>
        <begin position="273"/>
        <end position="306"/>
    </location>
</feature>
<feature type="compositionally biased region" description="Polar residues" evidence="3">
    <location>
        <begin position="322"/>
        <end position="340"/>
    </location>
</feature>
<sequence length="340" mass="38924">MGGSRKWFKTLVAKNSSTKTTPSNNQDVQEKVPAEKTKFWQRKNRSRDKNIRGMFNKYGPLKEEKAAIHIQTEFRGYLARKSLRKMKGMVRLQALVGGNEVKKQAASTLHSMQSWIRIQAQVRARRSCMVAEARIKQQKREHQLKLEAELHELEVDWLDGAETMEEILARVRQREEASLKRERAMAYAFSHQWRANSRTNHGYAGYEADKTNWGWSWMERWIAARPWENRLLAQSMKDGLENNVSNGRKYGNKHVKGVSVKKTVIPSIKTGQMNVKSSAKDVPSHNGSNSISDSKEHPNISENEAKKMLDLSNCEKPAMQKMNKSQPSMSQVVDATILAS</sequence>
<dbReference type="InterPro" id="IPR000048">
    <property type="entry name" value="IQ_motif_EF-hand-BS"/>
</dbReference>
<dbReference type="PROSITE" id="PS50096">
    <property type="entry name" value="IQ"/>
    <property type="match status" value="1"/>
</dbReference>
<organism evidence="4">
    <name type="scientific">Picea sitchensis</name>
    <name type="common">Sitka spruce</name>
    <name type="synonym">Pinus sitchensis</name>
    <dbReference type="NCBI Taxonomy" id="3332"/>
    <lineage>
        <taxon>Eukaryota</taxon>
        <taxon>Viridiplantae</taxon>
        <taxon>Streptophyta</taxon>
        <taxon>Embryophyta</taxon>
        <taxon>Tracheophyta</taxon>
        <taxon>Spermatophyta</taxon>
        <taxon>Pinopsida</taxon>
        <taxon>Pinidae</taxon>
        <taxon>Conifers I</taxon>
        <taxon>Pinales</taxon>
        <taxon>Pinaceae</taxon>
        <taxon>Picea</taxon>
    </lineage>
</organism>
<evidence type="ECO:0000313" key="4">
    <source>
        <dbReference type="EMBL" id="ABK24642.1"/>
    </source>
</evidence>
<dbReference type="EMBL" id="EF085335">
    <property type="protein sequence ID" value="ABK24642.1"/>
    <property type="molecule type" value="mRNA"/>
</dbReference>
<dbReference type="GO" id="GO:0005516">
    <property type="term" value="F:calmodulin binding"/>
    <property type="evidence" value="ECO:0007669"/>
    <property type="project" value="UniProtKB-KW"/>
</dbReference>
<feature type="region of interest" description="Disordered" evidence="3">
    <location>
        <begin position="320"/>
        <end position="340"/>
    </location>
</feature>
<evidence type="ECO:0008006" key="5">
    <source>
        <dbReference type="Google" id="ProtNLM"/>
    </source>
</evidence>
<feature type="region of interest" description="Disordered" evidence="3">
    <location>
        <begin position="1"/>
        <end position="31"/>
    </location>
</feature>
<dbReference type="PANTHER" id="PTHR32295">
    <property type="entry name" value="IQ-DOMAIN 5-RELATED"/>
    <property type="match status" value="1"/>
</dbReference>
<evidence type="ECO:0000256" key="1">
    <source>
        <dbReference type="ARBA" id="ARBA00022860"/>
    </source>
</evidence>
<reference evidence="4" key="1">
    <citation type="journal article" date="2008" name="BMC Genomics">
        <title>A conifer genomics resource of 200,000 spruce (Picea spp.) ESTs and 6,464 high-quality, sequence-finished full-length cDNAs for Sitka spruce (Picea sitchensis).</title>
        <authorList>
            <person name="Ralph S.G."/>
            <person name="Chun H.J."/>
            <person name="Kolosova N."/>
            <person name="Cooper D."/>
            <person name="Oddy C."/>
            <person name="Ritland C.E."/>
            <person name="Kirkpatrick R."/>
            <person name="Moore R."/>
            <person name="Barber S."/>
            <person name="Holt R.A."/>
            <person name="Jones S.J."/>
            <person name="Marra M.A."/>
            <person name="Douglas C.J."/>
            <person name="Ritland K."/>
            <person name="Bohlmann J."/>
        </authorList>
    </citation>
    <scope>NUCLEOTIDE SEQUENCE</scope>
    <source>
        <tissue evidence="4">Green portion of the leader tissue</tissue>
    </source>
</reference>
<dbReference type="AlphaFoldDB" id="A9NVI1"/>
<dbReference type="OMA" id="HIQTEFR"/>